<reference evidence="1 2" key="1">
    <citation type="submission" date="2015-12" db="EMBL/GenBank/DDBJ databases">
        <title>Draft genome of the nematode, Onchocerca flexuosa.</title>
        <authorList>
            <person name="Mitreva M."/>
        </authorList>
    </citation>
    <scope>NUCLEOTIDE SEQUENCE [LARGE SCALE GENOMIC DNA]</scope>
    <source>
        <strain evidence="1">Red Deer</strain>
    </source>
</reference>
<keyword evidence="2" id="KW-1185">Reference proteome</keyword>
<protein>
    <submittedName>
        <fullName evidence="1">Uncharacterized protein</fullName>
    </submittedName>
</protein>
<name>A0A238BIS8_9BILA</name>
<evidence type="ECO:0000313" key="1">
    <source>
        <dbReference type="EMBL" id="OZC05172.1"/>
    </source>
</evidence>
<sequence length="98" mass="11644">MNNMDAIERKNELQMNVIEMSRKIKYFFAKFIIWFSIRNGTRILIAEQLRLHLYLAKSRLGVLHVCCRENLYAAVQIEKRNLVSLQAIVDSIRRSFNQ</sequence>
<proteinExistence type="predicted"/>
<organism evidence="1 2">
    <name type="scientific">Onchocerca flexuosa</name>
    <dbReference type="NCBI Taxonomy" id="387005"/>
    <lineage>
        <taxon>Eukaryota</taxon>
        <taxon>Metazoa</taxon>
        <taxon>Ecdysozoa</taxon>
        <taxon>Nematoda</taxon>
        <taxon>Chromadorea</taxon>
        <taxon>Rhabditida</taxon>
        <taxon>Spirurina</taxon>
        <taxon>Spiruromorpha</taxon>
        <taxon>Filarioidea</taxon>
        <taxon>Onchocercidae</taxon>
        <taxon>Onchocerca</taxon>
    </lineage>
</organism>
<gene>
    <name evidence="1" type="ORF">X798_07847</name>
</gene>
<dbReference type="EMBL" id="KZ271531">
    <property type="protein sequence ID" value="OZC05172.1"/>
    <property type="molecule type" value="Genomic_DNA"/>
</dbReference>
<accession>A0A238BIS8</accession>
<dbReference type="Proteomes" id="UP000242913">
    <property type="component" value="Unassembled WGS sequence"/>
</dbReference>
<evidence type="ECO:0000313" key="2">
    <source>
        <dbReference type="Proteomes" id="UP000242913"/>
    </source>
</evidence>
<dbReference type="AlphaFoldDB" id="A0A238BIS8"/>